<dbReference type="EMBL" id="NEVM01000002">
    <property type="protein sequence ID" value="OZI34595.1"/>
    <property type="molecule type" value="Genomic_DNA"/>
</dbReference>
<protein>
    <submittedName>
        <fullName evidence="3">Peptidase</fullName>
    </submittedName>
</protein>
<dbReference type="AlphaFoldDB" id="A0A261SBQ9"/>
<keyword evidence="2" id="KW-0472">Membrane</keyword>
<accession>A0A261SBQ9</accession>
<dbReference type="Proteomes" id="UP000216020">
    <property type="component" value="Unassembled WGS sequence"/>
</dbReference>
<proteinExistence type="predicted"/>
<dbReference type="Pfam" id="PF03929">
    <property type="entry name" value="PepSY_TM"/>
    <property type="match status" value="1"/>
</dbReference>
<dbReference type="PANTHER" id="PTHR34219">
    <property type="entry name" value="IRON-REGULATED INNER MEMBRANE PROTEIN-RELATED"/>
    <property type="match status" value="1"/>
</dbReference>
<evidence type="ECO:0000256" key="2">
    <source>
        <dbReference type="SAM" id="Phobius"/>
    </source>
</evidence>
<evidence type="ECO:0000313" key="3">
    <source>
        <dbReference type="EMBL" id="OZI34595.1"/>
    </source>
</evidence>
<gene>
    <name evidence="3" type="ORF">CAL29_13960</name>
</gene>
<name>A0A261SBQ9_9BORD</name>
<keyword evidence="4" id="KW-1185">Reference proteome</keyword>
<dbReference type="OrthoDB" id="9760788at2"/>
<feature type="transmembrane region" description="Helical" evidence="2">
    <location>
        <begin position="261"/>
        <end position="279"/>
    </location>
</feature>
<feature type="transmembrane region" description="Helical" evidence="2">
    <location>
        <begin position="21"/>
        <end position="42"/>
    </location>
</feature>
<keyword evidence="2" id="KW-0812">Transmembrane</keyword>
<comment type="caution">
    <text evidence="3">The sequence shown here is derived from an EMBL/GenBank/DDBJ whole genome shotgun (WGS) entry which is preliminary data.</text>
</comment>
<dbReference type="InterPro" id="IPR005625">
    <property type="entry name" value="PepSY-ass_TM"/>
</dbReference>
<organism evidence="3 4">
    <name type="scientific">Bordetella genomosp. 10</name>
    <dbReference type="NCBI Taxonomy" id="1416804"/>
    <lineage>
        <taxon>Bacteria</taxon>
        <taxon>Pseudomonadati</taxon>
        <taxon>Pseudomonadota</taxon>
        <taxon>Betaproteobacteria</taxon>
        <taxon>Burkholderiales</taxon>
        <taxon>Alcaligenaceae</taxon>
        <taxon>Bordetella</taxon>
    </lineage>
</organism>
<sequence length="533" mass="58760">METPWSAFKRAVYLVHRWMGIAASLLMAAWFVSGMVMLFVGYPKLTPWERLAHLPALDADRVRVPVADALARVGATANAAEIVLTSVAGRPVYRVRDGAGRLYAVDAANGQPLPRAGPEAAEAAARAWAGPSGAGARYVDTVAEDRWTHSGALDPHRPLLRVQLDDDARTLLYVSSATGEVVMDAPLAQRAWNYVGAWLHWLYFLRDRPVDPGWSWIVIVLSAAGTVVAVTGTLAGVWRWRFRGRYKSGSRSPYRDFYPRWHHLTGLAFAAITCTWIFSGLMSMNPLGVFAAQGQRPDVVSYRGGVPGALRPALQPAEALRALQSASFAPRELAWRVLDGRPYLLARDGADRTRLVLDGVAGNGAGLDHAQPRILKQWPETALRAAAARLVAAPLADMRLLDRYDDYYYGRAPEAMNGGLERRLPVWRLKYADAADTWVYLDPRTGDMALGVDRAQRRGRWLFNFLHSWDLPAMLRDEGWRAAVLIFLSAGGLALSLTGVVIGVARLRRKLGRRSQPPGRARPPMPAAPRRKT</sequence>
<feature type="region of interest" description="Disordered" evidence="1">
    <location>
        <begin position="512"/>
        <end position="533"/>
    </location>
</feature>
<keyword evidence="2" id="KW-1133">Transmembrane helix</keyword>
<reference evidence="4" key="1">
    <citation type="submission" date="2017-05" db="EMBL/GenBank/DDBJ databases">
        <title>Complete and WGS of Bordetella genogroups.</title>
        <authorList>
            <person name="Spilker T."/>
            <person name="Lipuma J."/>
        </authorList>
    </citation>
    <scope>NUCLEOTIDE SEQUENCE [LARGE SCALE GENOMIC DNA]</scope>
    <source>
        <strain evidence="4">AU16122</strain>
    </source>
</reference>
<feature type="transmembrane region" description="Helical" evidence="2">
    <location>
        <begin position="482"/>
        <end position="505"/>
    </location>
</feature>
<evidence type="ECO:0000313" key="4">
    <source>
        <dbReference type="Proteomes" id="UP000216020"/>
    </source>
</evidence>
<dbReference type="PANTHER" id="PTHR34219:SF6">
    <property type="entry name" value="BLR3280 PROTEIN"/>
    <property type="match status" value="1"/>
</dbReference>
<feature type="transmembrane region" description="Helical" evidence="2">
    <location>
        <begin position="214"/>
        <end position="240"/>
    </location>
</feature>
<dbReference type="RefSeq" id="WP_094853586.1">
    <property type="nucleotide sequence ID" value="NZ_NEVM01000002.1"/>
</dbReference>
<evidence type="ECO:0000256" key="1">
    <source>
        <dbReference type="SAM" id="MobiDB-lite"/>
    </source>
</evidence>